<keyword evidence="1" id="KW-0150">Chloroplast</keyword>
<keyword evidence="1" id="KW-0378">Hydrolase</keyword>
<dbReference type="EMBL" id="AY835431">
    <property type="protein sequence ID" value="AAV80635.1"/>
    <property type="molecule type" value="Genomic_DNA"/>
</dbReference>
<gene>
    <name evidence="1" type="primary">orf217</name>
</gene>
<dbReference type="InterPro" id="IPR003615">
    <property type="entry name" value="HNH_nuc"/>
</dbReference>
<protein>
    <submittedName>
        <fullName evidence="1">Putative site-specific DNA endonuclease</fullName>
    </submittedName>
</protein>
<keyword evidence="1" id="KW-0934">Plastid</keyword>
<dbReference type="AlphaFoldDB" id="Q3ZJ56"/>
<reference evidence="1" key="3">
    <citation type="journal article" date="2005" name="Mol. Biol. Evol.">
        <title>The chloroplast genome sequence of the green alga Pseudendoclonium akinetum (Ulvophyceae) reveals unusual structural features and new insights into the branching order of chlorophyte lineages.</title>
        <authorList>
            <person name="Pombert J.F."/>
            <person name="Otis C."/>
            <person name="Lemieux C."/>
            <person name="Turmel M."/>
        </authorList>
    </citation>
    <scope>NUCLEOTIDE SEQUENCE</scope>
    <source>
        <strain evidence="1">UTEX 1912</strain>
    </source>
</reference>
<accession>Q3ZJ56</accession>
<proteinExistence type="predicted"/>
<organism evidence="1">
    <name type="scientific">Tupiella akineta</name>
    <name type="common">Green alga</name>
    <name type="synonym">Pseudendoclonium akinetum</name>
    <dbReference type="NCBI Taxonomy" id="160070"/>
    <lineage>
        <taxon>Eukaryota</taxon>
        <taxon>Viridiplantae</taxon>
        <taxon>Chlorophyta</taxon>
        <taxon>core chlorophytes</taxon>
        <taxon>Ulvophyceae</taxon>
        <taxon>OUU clade</taxon>
        <taxon>Ulotrichales</taxon>
        <taxon>Tupiellaceae</taxon>
        <taxon>Tupiella</taxon>
    </lineage>
</organism>
<dbReference type="CDD" id="cd00085">
    <property type="entry name" value="HNHc"/>
    <property type="match status" value="1"/>
</dbReference>
<dbReference type="GO" id="GO:0004519">
    <property type="term" value="F:endonuclease activity"/>
    <property type="evidence" value="ECO:0007669"/>
    <property type="project" value="UniProtKB-KW"/>
</dbReference>
<geneLocation type="chloroplast" evidence="1"/>
<keyword evidence="1" id="KW-0540">Nuclease</keyword>
<name>Q3ZJ56_TUPAK</name>
<sequence>MANTSLIYEQYIFYLRTKPQESNVKLEKHRIVPKHAGGTYEESNVLYITFKEHTLAHFYRYLTFKQKGDLIAYRFMCRQTEEGRLLLASYAGKIGGTKTNEKDKETRKKFYNPEWQKKFGDKNGDRRNVESGSLERLNIKITAKTPKFRSKAGKLGGKAISEKHKRDEFGMFDKKKRIQRKGNLVRWGILINKKRIPYKNLSSDFIDYYIEYGNPFA</sequence>
<dbReference type="RefSeq" id="YP_636211.1">
    <property type="nucleotide sequence ID" value="NC_008114.1"/>
</dbReference>
<reference evidence="1" key="4">
    <citation type="journal article" date="2006" name="BMC Biol.">
        <title>The complete chloroplast DNA sequence of the green alga Oltmannsiellopsis viridis reveals a distinctive quadripartite architecture in the chloroplast genome of early diverging ulvophytes.</title>
        <authorList>
            <person name="Pombert J.F."/>
            <person name="Lemieux C."/>
            <person name="Turmel M."/>
        </authorList>
    </citation>
    <scope>NUCLEOTIDE SEQUENCE</scope>
    <source>
        <strain evidence="1">UTEX 1912</strain>
    </source>
</reference>
<reference evidence="1" key="1">
    <citation type="journal article" date="2001" name="Nucleic Acids Res.">
        <title>Rapid evolution of the DNA-binding site in LAGLIDADG homing endonucleases.</title>
        <authorList>
            <person name="Lucas P."/>
            <person name="Otis C."/>
            <person name="Mercier J.P."/>
            <person name="Turmel M."/>
            <person name="Lemieux C."/>
        </authorList>
    </citation>
    <scope>NUCLEOTIDE SEQUENCE</scope>
    <source>
        <strain evidence="1">UTEX 1912</strain>
    </source>
</reference>
<dbReference type="GeneID" id="4108794"/>
<evidence type="ECO:0000313" key="1">
    <source>
        <dbReference type="EMBL" id="AAV80635.1"/>
    </source>
</evidence>
<keyword evidence="1" id="KW-0255">Endonuclease</keyword>
<reference evidence="1" key="2">
    <citation type="submission" date="2004-11" db="EMBL/GenBank/DDBJ databases">
        <authorList>
            <person name="Pombert J.-F."/>
            <person name="Otis C."/>
            <person name="Lemieux C."/>
            <person name="Turmel M."/>
        </authorList>
    </citation>
    <scope>NUCLEOTIDE SEQUENCE</scope>
    <source>
        <strain evidence="1">UTEX 1912</strain>
    </source>
</reference>